<protein>
    <submittedName>
        <fullName evidence="1">Uncharacterized protein</fullName>
    </submittedName>
</protein>
<name>A0AB34K386_PRYPA</name>
<reference evidence="1 2" key="1">
    <citation type="journal article" date="2024" name="Science">
        <title>Giant polyketide synthase enzymes in the biosynthesis of giant marine polyether toxins.</title>
        <authorList>
            <person name="Fallon T.R."/>
            <person name="Shende V.V."/>
            <person name="Wierzbicki I.H."/>
            <person name="Pendleton A.L."/>
            <person name="Watervoot N.F."/>
            <person name="Auber R.P."/>
            <person name="Gonzalez D.J."/>
            <person name="Wisecaver J.H."/>
            <person name="Moore B.S."/>
        </authorList>
    </citation>
    <scope>NUCLEOTIDE SEQUENCE [LARGE SCALE GENOMIC DNA]</scope>
    <source>
        <strain evidence="1 2">12B1</strain>
    </source>
</reference>
<proteinExistence type="predicted"/>
<evidence type="ECO:0000313" key="1">
    <source>
        <dbReference type="EMBL" id="KAL1527667.1"/>
    </source>
</evidence>
<sequence length="201" mass="21729">MPILTCSDVSKAQCNCKKCTVYQRVPGGVVGGHVACHCNACRHRAMRNSFEGESTDFGTLVPDWCCNTKLTGPTTSFVSCGKLYCCGGACCVPFGGGMINYECKECKTFMMAHGLGAITGFSFVNATVMNRELPEEKKTKPLWHQYYNSGVRPFGEDPKGKAGTAVYFADTPSWAHIVAYMFGYAVPCGCNSNCCCCPPPK</sequence>
<comment type="caution">
    <text evidence="1">The sequence shown here is derived from an EMBL/GenBank/DDBJ whole genome shotgun (WGS) entry which is preliminary data.</text>
</comment>
<accession>A0AB34K386</accession>
<keyword evidence="2" id="KW-1185">Reference proteome</keyword>
<dbReference type="AlphaFoldDB" id="A0AB34K386"/>
<gene>
    <name evidence="1" type="ORF">AB1Y20_009053</name>
</gene>
<organism evidence="1 2">
    <name type="scientific">Prymnesium parvum</name>
    <name type="common">Toxic golden alga</name>
    <dbReference type="NCBI Taxonomy" id="97485"/>
    <lineage>
        <taxon>Eukaryota</taxon>
        <taxon>Haptista</taxon>
        <taxon>Haptophyta</taxon>
        <taxon>Prymnesiophyceae</taxon>
        <taxon>Prymnesiales</taxon>
        <taxon>Prymnesiaceae</taxon>
        <taxon>Prymnesium</taxon>
    </lineage>
</organism>
<evidence type="ECO:0000313" key="2">
    <source>
        <dbReference type="Proteomes" id="UP001515480"/>
    </source>
</evidence>
<dbReference type="EMBL" id="JBGBPQ010000002">
    <property type="protein sequence ID" value="KAL1527667.1"/>
    <property type="molecule type" value="Genomic_DNA"/>
</dbReference>
<dbReference type="Proteomes" id="UP001515480">
    <property type="component" value="Unassembled WGS sequence"/>
</dbReference>